<comment type="caution">
    <text evidence="3">The sequence shown here is derived from an EMBL/GenBank/DDBJ whole genome shotgun (WGS) entry which is preliminary data.</text>
</comment>
<proteinExistence type="predicted"/>
<dbReference type="PANTHER" id="PTHR46401:SF2">
    <property type="entry name" value="GLYCOSYLTRANSFERASE WBBK-RELATED"/>
    <property type="match status" value="1"/>
</dbReference>
<dbReference type="Gene3D" id="3.40.50.2000">
    <property type="entry name" value="Glycogen Phosphorylase B"/>
    <property type="match status" value="1"/>
</dbReference>
<gene>
    <name evidence="3" type="ORF">S06H3_61643</name>
</gene>
<keyword evidence="1" id="KW-0808">Transferase</keyword>
<protein>
    <recommendedName>
        <fullName evidence="2">Glycosyl transferase family 1 domain-containing protein</fullName>
    </recommendedName>
</protein>
<accession>X1QHH8</accession>
<dbReference type="GO" id="GO:0016757">
    <property type="term" value="F:glycosyltransferase activity"/>
    <property type="evidence" value="ECO:0007669"/>
    <property type="project" value="InterPro"/>
</dbReference>
<dbReference type="EMBL" id="BARV01040466">
    <property type="protein sequence ID" value="GAI54276.1"/>
    <property type="molecule type" value="Genomic_DNA"/>
</dbReference>
<evidence type="ECO:0000259" key="2">
    <source>
        <dbReference type="Pfam" id="PF00534"/>
    </source>
</evidence>
<feature type="domain" description="Glycosyl transferase family 1" evidence="2">
    <location>
        <begin position="2"/>
        <end position="123"/>
    </location>
</feature>
<sequence length="130" mass="14304">MIAGDGIEKNKLIRQTNKNNLEDCVEFIGQVSGAEKAWLLSNCCFLVQPSRYEGFPNSVLEAMNYGKPVLATSVGGMPEVITDGQNGLLVKPNCPLSLARGLEKMLATDLTYYRQNATKTAREHSWHSVT</sequence>
<feature type="non-terminal residue" evidence="3">
    <location>
        <position position="130"/>
    </location>
</feature>
<dbReference type="CDD" id="cd03801">
    <property type="entry name" value="GT4_PimA-like"/>
    <property type="match status" value="1"/>
</dbReference>
<dbReference type="InterPro" id="IPR001296">
    <property type="entry name" value="Glyco_trans_1"/>
</dbReference>
<name>X1QHH8_9ZZZZ</name>
<dbReference type="PANTHER" id="PTHR46401">
    <property type="entry name" value="GLYCOSYLTRANSFERASE WBBK-RELATED"/>
    <property type="match status" value="1"/>
</dbReference>
<dbReference type="SUPFAM" id="SSF53756">
    <property type="entry name" value="UDP-Glycosyltransferase/glycogen phosphorylase"/>
    <property type="match status" value="1"/>
</dbReference>
<dbReference type="Pfam" id="PF00534">
    <property type="entry name" value="Glycos_transf_1"/>
    <property type="match status" value="1"/>
</dbReference>
<reference evidence="3" key="1">
    <citation type="journal article" date="2014" name="Front. Microbiol.">
        <title>High frequency of phylogenetically diverse reductive dehalogenase-homologous genes in deep subseafloor sedimentary metagenomes.</title>
        <authorList>
            <person name="Kawai M."/>
            <person name="Futagami T."/>
            <person name="Toyoda A."/>
            <person name="Takaki Y."/>
            <person name="Nishi S."/>
            <person name="Hori S."/>
            <person name="Arai W."/>
            <person name="Tsubouchi T."/>
            <person name="Morono Y."/>
            <person name="Uchiyama I."/>
            <person name="Ito T."/>
            <person name="Fujiyama A."/>
            <person name="Inagaki F."/>
            <person name="Takami H."/>
        </authorList>
    </citation>
    <scope>NUCLEOTIDE SEQUENCE</scope>
    <source>
        <strain evidence="3">Expedition CK06-06</strain>
    </source>
</reference>
<dbReference type="AlphaFoldDB" id="X1QHH8"/>
<dbReference type="GO" id="GO:0009103">
    <property type="term" value="P:lipopolysaccharide biosynthetic process"/>
    <property type="evidence" value="ECO:0007669"/>
    <property type="project" value="TreeGrafter"/>
</dbReference>
<evidence type="ECO:0000256" key="1">
    <source>
        <dbReference type="ARBA" id="ARBA00022679"/>
    </source>
</evidence>
<evidence type="ECO:0000313" key="3">
    <source>
        <dbReference type="EMBL" id="GAI54276.1"/>
    </source>
</evidence>
<organism evidence="3">
    <name type="scientific">marine sediment metagenome</name>
    <dbReference type="NCBI Taxonomy" id="412755"/>
    <lineage>
        <taxon>unclassified sequences</taxon>
        <taxon>metagenomes</taxon>
        <taxon>ecological metagenomes</taxon>
    </lineage>
</organism>